<name>A0A5J6SPC4_9BACI</name>
<evidence type="ECO:0000259" key="1">
    <source>
        <dbReference type="Pfam" id="PF06527"/>
    </source>
</evidence>
<dbReference type="RefSeq" id="WP_151700811.1">
    <property type="nucleotide sequence ID" value="NZ_CP031223.1"/>
</dbReference>
<evidence type="ECO:0000313" key="3">
    <source>
        <dbReference type="Proteomes" id="UP000325517"/>
    </source>
</evidence>
<dbReference type="Pfam" id="PF06527">
    <property type="entry name" value="TniQ"/>
    <property type="match status" value="1"/>
</dbReference>
<dbReference type="InterPro" id="IPR009492">
    <property type="entry name" value="TniQ"/>
</dbReference>
<dbReference type="EMBL" id="CP031223">
    <property type="protein sequence ID" value="QFF99910.1"/>
    <property type="molecule type" value="Genomic_DNA"/>
</dbReference>
<feature type="domain" description="TniQ" evidence="1">
    <location>
        <begin position="21"/>
        <end position="155"/>
    </location>
</feature>
<dbReference type="Proteomes" id="UP000325517">
    <property type="component" value="Chromosome"/>
</dbReference>
<gene>
    <name evidence="2" type="ORF">PB01_14360</name>
</gene>
<protein>
    <recommendedName>
        <fullName evidence="1">TniQ domain-containing protein</fullName>
    </recommendedName>
</protein>
<proteinExistence type="predicted"/>
<reference evidence="2 3" key="1">
    <citation type="submission" date="2018-07" db="EMBL/GenBank/DDBJ databases">
        <title>Complete genome sequence of Psychrobacillus sp. PB01, isolated from iceberg, and comparative genome analysis of Psychrobacillus strains.</title>
        <authorList>
            <person name="Lee P.C."/>
        </authorList>
    </citation>
    <scope>NUCLEOTIDE SEQUENCE [LARGE SCALE GENOMIC DNA]</scope>
    <source>
        <strain evidence="2 3">PB01</strain>
    </source>
</reference>
<keyword evidence="3" id="KW-1185">Reference proteome</keyword>
<dbReference type="AlphaFoldDB" id="A0A5J6SPC4"/>
<dbReference type="KEGG" id="psyo:PB01_14360"/>
<evidence type="ECO:0000313" key="2">
    <source>
        <dbReference type="EMBL" id="QFF99910.1"/>
    </source>
</evidence>
<sequence length="455" mass="53720">MCISKKLQNSSVLYGLPPIGKSTSDIESLTSYVSRLSSAHNLKVLDLFTKIVYPNLERETSTNVFQPTQSISINNSNIKTKEIVDVLSNLTTIKDLEELTLINFHYFMSSQELRTNKFWCPYCLQEYRNQNKIVYEKLLWNFEVVDICLKHRCKLVNCCPSCKSEQFLLKRKGEVGLCDKCATWLGSENTVAKEKIPDEYFCWQKWVVENIQELLKINTQERIENNIRWIDYGENIKEIIEMSKQKYKLKMNDICSLSNISRKTFYNWVSGKRKASLYSLLKFGYITNATLKNYFSKDFNMGLEIRSLPLLINENPFYSKPDKNERVKLKEELRKIINEYEEISSPILNLLQISRRLGYTRPTTIREKFPEDIKIIKRKQNEYQRELNDIKDKKKHELKAVIIKLLNDGIYPSERKILAEINNPSFFWVSTNRVLLNELCNELGIVRRKWTWKND</sequence>
<organism evidence="2 3">
    <name type="scientific">Psychrobacillus glaciei</name>
    <dbReference type="NCBI Taxonomy" id="2283160"/>
    <lineage>
        <taxon>Bacteria</taxon>
        <taxon>Bacillati</taxon>
        <taxon>Bacillota</taxon>
        <taxon>Bacilli</taxon>
        <taxon>Bacillales</taxon>
        <taxon>Bacillaceae</taxon>
        <taxon>Psychrobacillus</taxon>
    </lineage>
</organism>
<dbReference type="OrthoDB" id="7029747at2"/>
<accession>A0A5J6SPC4</accession>